<dbReference type="Gene3D" id="3.90.1720.60">
    <property type="match status" value="1"/>
</dbReference>
<dbReference type="PROSITE" id="PS50911">
    <property type="entry name" value="CHAP"/>
    <property type="match status" value="1"/>
</dbReference>
<dbReference type="InterPro" id="IPR041219">
    <property type="entry name" value="Phage_lysozyme2"/>
</dbReference>
<dbReference type="SUPFAM" id="SSF54001">
    <property type="entry name" value="Cysteine proteinases"/>
    <property type="match status" value="1"/>
</dbReference>
<accession>A0A1T4NFK9</accession>
<keyword evidence="3" id="KW-1185">Reference proteome</keyword>
<dbReference type="OrthoDB" id="2328223at2"/>
<evidence type="ECO:0000259" key="1">
    <source>
        <dbReference type="PROSITE" id="PS50911"/>
    </source>
</evidence>
<dbReference type="Pfam" id="PF18013">
    <property type="entry name" value="Phage_lysozyme2"/>
    <property type="match status" value="1"/>
</dbReference>
<name>A0A1T4NFK9_9ENTE</name>
<reference evidence="2 3" key="1">
    <citation type="submission" date="2017-02" db="EMBL/GenBank/DDBJ databases">
        <authorList>
            <person name="Peterson S.W."/>
        </authorList>
    </citation>
    <scope>NUCLEOTIDE SEQUENCE [LARGE SCALE GENOMIC DNA]</scope>
    <source>
        <strain evidence="2 3">ATCC BAA-1030</strain>
    </source>
</reference>
<organism evidence="2 3">
    <name type="scientific">Pilibacter termitis</name>
    <dbReference type="NCBI Taxonomy" id="263852"/>
    <lineage>
        <taxon>Bacteria</taxon>
        <taxon>Bacillati</taxon>
        <taxon>Bacillota</taxon>
        <taxon>Bacilli</taxon>
        <taxon>Lactobacillales</taxon>
        <taxon>Enterococcaceae</taxon>
        <taxon>Pilibacter</taxon>
    </lineage>
</organism>
<gene>
    <name evidence="2" type="ORF">SAMN02745116_01414</name>
</gene>
<dbReference type="STRING" id="263852.SAMN02745116_01414"/>
<sequence>MKKGMFVVLLLLVLPLLPLLMILFLGGGFLATSMNKTADGGNFTPSTEQEKVAVAIKDYVLSQNGTLEFACAWIGNAEGESGLKADCIQGGFAYNNSWATDENVNGYALGLFQMDGGRRVAMLKKATEEKKNWQDIEFQLKWVWNFDKPDNELLKKYATRKDMTETTLDLLKNWERAGTQNNREEQNKRTSSAQKWFALFSSGKSGASGGQIKFLQEKVGSFVYNGQCYGLTAFYVDSFNTPIHLGSGSPHGLTETTGSDTVSAWNIGKAYLWEKHGWQVIHNPKFSEVKKGDIINWGMGGYAKTEYGHTGIVADVGKNNRFFTYEQNAEGKMVNYYARTWGVEFPNVTSLVRKK</sequence>
<evidence type="ECO:0000313" key="3">
    <source>
        <dbReference type="Proteomes" id="UP000190328"/>
    </source>
</evidence>
<dbReference type="RefSeq" id="WP_078807347.1">
    <property type="nucleotide sequence ID" value="NZ_FUXI01000014.1"/>
</dbReference>
<feature type="domain" description="Peptidase C51" evidence="1">
    <location>
        <begin position="203"/>
        <end position="353"/>
    </location>
</feature>
<dbReference type="EMBL" id="FUXI01000014">
    <property type="protein sequence ID" value="SJZ77925.1"/>
    <property type="molecule type" value="Genomic_DNA"/>
</dbReference>
<dbReference type="Proteomes" id="UP000190328">
    <property type="component" value="Unassembled WGS sequence"/>
</dbReference>
<evidence type="ECO:0000313" key="2">
    <source>
        <dbReference type="EMBL" id="SJZ77925.1"/>
    </source>
</evidence>
<dbReference type="InterPro" id="IPR007921">
    <property type="entry name" value="CHAP_dom"/>
</dbReference>
<proteinExistence type="predicted"/>
<protein>
    <submittedName>
        <fullName evidence="2">CHAP domain-containing protein</fullName>
    </submittedName>
</protein>
<dbReference type="InterPro" id="IPR038765">
    <property type="entry name" value="Papain-like_cys_pep_sf"/>
</dbReference>
<dbReference type="AlphaFoldDB" id="A0A1T4NFK9"/>
<dbReference type="Pfam" id="PF05257">
    <property type="entry name" value="CHAP"/>
    <property type="match status" value="1"/>
</dbReference>